<dbReference type="PANTHER" id="PTHR43784">
    <property type="entry name" value="GDSL-LIKE LIPASE/ACYLHYDROLASE, PUTATIVE (AFU_ORTHOLOGUE AFUA_2G00820)-RELATED"/>
    <property type="match status" value="1"/>
</dbReference>
<keyword evidence="3" id="KW-0378">Hydrolase</keyword>
<keyword evidence="4" id="KW-1185">Reference proteome</keyword>
<name>A0AAE0U868_9PEZI</name>
<dbReference type="GO" id="GO:0016787">
    <property type="term" value="F:hydrolase activity"/>
    <property type="evidence" value="ECO:0007669"/>
    <property type="project" value="UniProtKB-KW"/>
</dbReference>
<dbReference type="PANTHER" id="PTHR43784:SF3">
    <property type="entry name" value="GDSL FAMILY LIPASE"/>
    <property type="match status" value="1"/>
</dbReference>
<dbReference type="EMBL" id="JAULSW010000001">
    <property type="protein sequence ID" value="KAK3394165.1"/>
    <property type="molecule type" value="Genomic_DNA"/>
</dbReference>
<feature type="domain" description="SGNH hydrolase-type esterase" evidence="2">
    <location>
        <begin position="221"/>
        <end position="412"/>
    </location>
</feature>
<proteinExistence type="predicted"/>
<organism evidence="3 4">
    <name type="scientific">Podospora didyma</name>
    <dbReference type="NCBI Taxonomy" id="330526"/>
    <lineage>
        <taxon>Eukaryota</taxon>
        <taxon>Fungi</taxon>
        <taxon>Dikarya</taxon>
        <taxon>Ascomycota</taxon>
        <taxon>Pezizomycotina</taxon>
        <taxon>Sordariomycetes</taxon>
        <taxon>Sordariomycetidae</taxon>
        <taxon>Sordariales</taxon>
        <taxon>Podosporaceae</taxon>
        <taxon>Podospora</taxon>
    </lineage>
</organism>
<comment type="caution">
    <text evidence="3">The sequence shown here is derived from an EMBL/GenBank/DDBJ whole genome shotgun (WGS) entry which is preliminary data.</text>
</comment>
<dbReference type="Pfam" id="PF13472">
    <property type="entry name" value="Lipase_GDSL_2"/>
    <property type="match status" value="1"/>
</dbReference>
<evidence type="ECO:0000313" key="3">
    <source>
        <dbReference type="EMBL" id="KAK3394165.1"/>
    </source>
</evidence>
<dbReference type="InterPro" id="IPR013830">
    <property type="entry name" value="SGNH_hydro"/>
</dbReference>
<sequence>MHISRPPSSGLGTTLLFLFWSVSVAVIEAKCTEQWVGIWTSMPQLVEPANLPNTPYNGSNVVFQDATLRQTIFVTQDASTIRLSFSNAFGGSDLPITAATVALPAGGAAGVSGIQPETLQTVTFSGGQTGFTVPNGALAVSDPMNFTMKAQTVLTVTLYLATGQTTNFITGHPGSRTSSYAAMGNQARASDLVNPARMDHWYFLSAVDAWLPARRSALAIVGDSITDGRGSTTNGNNRWPDQLLARMQADPSTTGISILNQAAGGNRVLADGLGPNALGRIGRDVLAQAGVRYALIFEGVNDLGTAPIADLATTSSRLIAAYAQMISQLHAHGIAALGATITPMSGPGQTYSDPDRESARQRVNAWIRTSGRFDAVVDFDAAVRDNAGNATQLNPLYDVGDYLHLKPEGYKAMAAAVNLKLFEQFKGGVYSMS</sequence>
<dbReference type="InterPro" id="IPR036514">
    <property type="entry name" value="SGNH_hydro_sf"/>
</dbReference>
<keyword evidence="1" id="KW-0732">Signal</keyword>
<reference evidence="3" key="1">
    <citation type="journal article" date="2023" name="Mol. Phylogenet. Evol.">
        <title>Genome-scale phylogeny and comparative genomics of the fungal order Sordariales.</title>
        <authorList>
            <person name="Hensen N."/>
            <person name="Bonometti L."/>
            <person name="Westerberg I."/>
            <person name="Brannstrom I.O."/>
            <person name="Guillou S."/>
            <person name="Cros-Aarteil S."/>
            <person name="Calhoun S."/>
            <person name="Haridas S."/>
            <person name="Kuo A."/>
            <person name="Mondo S."/>
            <person name="Pangilinan J."/>
            <person name="Riley R."/>
            <person name="LaButti K."/>
            <person name="Andreopoulos B."/>
            <person name="Lipzen A."/>
            <person name="Chen C."/>
            <person name="Yan M."/>
            <person name="Daum C."/>
            <person name="Ng V."/>
            <person name="Clum A."/>
            <person name="Steindorff A."/>
            <person name="Ohm R.A."/>
            <person name="Martin F."/>
            <person name="Silar P."/>
            <person name="Natvig D.O."/>
            <person name="Lalanne C."/>
            <person name="Gautier V."/>
            <person name="Ament-Velasquez S.L."/>
            <person name="Kruys A."/>
            <person name="Hutchinson M.I."/>
            <person name="Powell A.J."/>
            <person name="Barry K."/>
            <person name="Miller A.N."/>
            <person name="Grigoriev I.V."/>
            <person name="Debuchy R."/>
            <person name="Gladieux P."/>
            <person name="Hiltunen Thoren M."/>
            <person name="Johannesson H."/>
        </authorList>
    </citation>
    <scope>NUCLEOTIDE SEQUENCE</scope>
    <source>
        <strain evidence="3">CBS 232.78</strain>
    </source>
</reference>
<dbReference type="Gene3D" id="3.40.50.1110">
    <property type="entry name" value="SGNH hydrolase"/>
    <property type="match status" value="1"/>
</dbReference>
<dbReference type="SUPFAM" id="SSF52266">
    <property type="entry name" value="SGNH hydrolase"/>
    <property type="match status" value="1"/>
</dbReference>
<dbReference type="InterPro" id="IPR053140">
    <property type="entry name" value="GDSL_Rv0518-like"/>
</dbReference>
<evidence type="ECO:0000256" key="1">
    <source>
        <dbReference type="SAM" id="SignalP"/>
    </source>
</evidence>
<reference evidence="3" key="2">
    <citation type="submission" date="2023-06" db="EMBL/GenBank/DDBJ databases">
        <authorList>
            <consortium name="Lawrence Berkeley National Laboratory"/>
            <person name="Haridas S."/>
            <person name="Hensen N."/>
            <person name="Bonometti L."/>
            <person name="Westerberg I."/>
            <person name="Brannstrom I.O."/>
            <person name="Guillou S."/>
            <person name="Cros-Aarteil S."/>
            <person name="Calhoun S."/>
            <person name="Kuo A."/>
            <person name="Mondo S."/>
            <person name="Pangilinan J."/>
            <person name="Riley R."/>
            <person name="LaButti K."/>
            <person name="Andreopoulos B."/>
            <person name="Lipzen A."/>
            <person name="Chen C."/>
            <person name="Yanf M."/>
            <person name="Daum C."/>
            <person name="Ng V."/>
            <person name="Clum A."/>
            <person name="Steindorff A."/>
            <person name="Ohm R."/>
            <person name="Martin F."/>
            <person name="Silar P."/>
            <person name="Natvig D."/>
            <person name="Lalanne C."/>
            <person name="Gautier V."/>
            <person name="Ament-velasquez S.L."/>
            <person name="Kruys A."/>
            <person name="Hutchinson M.I."/>
            <person name="Powell A.J."/>
            <person name="Barry K."/>
            <person name="Miller A.N."/>
            <person name="Grigoriev I.V."/>
            <person name="Debuchy R."/>
            <person name="Gladieux P."/>
            <person name="Thoren M.H."/>
            <person name="Johannesson H."/>
        </authorList>
    </citation>
    <scope>NUCLEOTIDE SEQUENCE</scope>
    <source>
        <strain evidence="3">CBS 232.78</strain>
    </source>
</reference>
<accession>A0AAE0U868</accession>
<dbReference type="Proteomes" id="UP001285441">
    <property type="component" value="Unassembled WGS sequence"/>
</dbReference>
<protein>
    <submittedName>
        <fullName evidence="3">SGNH hydrolase-type esterase domain-containing protein</fullName>
    </submittedName>
</protein>
<evidence type="ECO:0000259" key="2">
    <source>
        <dbReference type="Pfam" id="PF13472"/>
    </source>
</evidence>
<feature type="signal peptide" evidence="1">
    <location>
        <begin position="1"/>
        <end position="29"/>
    </location>
</feature>
<evidence type="ECO:0000313" key="4">
    <source>
        <dbReference type="Proteomes" id="UP001285441"/>
    </source>
</evidence>
<dbReference type="AlphaFoldDB" id="A0AAE0U868"/>
<gene>
    <name evidence="3" type="ORF">B0H63DRAFT_38314</name>
</gene>
<feature type="chain" id="PRO_5041989457" evidence="1">
    <location>
        <begin position="30"/>
        <end position="433"/>
    </location>
</feature>
<dbReference type="CDD" id="cd01830">
    <property type="entry name" value="XynE_like"/>
    <property type="match status" value="1"/>
</dbReference>